<dbReference type="Proteomes" id="UP001212152">
    <property type="component" value="Unassembled WGS sequence"/>
</dbReference>
<reference evidence="2" key="1">
    <citation type="submission" date="2020-05" db="EMBL/GenBank/DDBJ databases">
        <title>Phylogenomic resolution of chytrid fungi.</title>
        <authorList>
            <person name="Stajich J.E."/>
            <person name="Amses K."/>
            <person name="Simmons R."/>
            <person name="Seto K."/>
            <person name="Myers J."/>
            <person name="Bonds A."/>
            <person name="Quandt C.A."/>
            <person name="Barry K."/>
            <person name="Liu P."/>
            <person name="Grigoriev I."/>
            <person name="Longcore J.E."/>
            <person name="James T.Y."/>
        </authorList>
    </citation>
    <scope>NUCLEOTIDE SEQUENCE</scope>
    <source>
        <strain evidence="2">JEL0379</strain>
    </source>
</reference>
<sequence length="166" mass="18654">MADACLVSLLELLISAADEAGVYVIHQSVTALSEALTPAFDEHDPNKARDTYCKRCQRQHGYGKHTASTTPCVLRIDGPLREIRKQQIASDRVGDPKGRPGRWNIVADVLSRNPVYAPRCADCNRQSIVFTLDHQLPPPIPIRVSAERWKEATDQDPFALRIREWL</sequence>
<keyword evidence="3" id="KW-1185">Reference proteome</keyword>
<organism evidence="2 3">
    <name type="scientific">Geranomyces variabilis</name>
    <dbReference type="NCBI Taxonomy" id="109894"/>
    <lineage>
        <taxon>Eukaryota</taxon>
        <taxon>Fungi</taxon>
        <taxon>Fungi incertae sedis</taxon>
        <taxon>Chytridiomycota</taxon>
        <taxon>Chytridiomycota incertae sedis</taxon>
        <taxon>Chytridiomycetes</taxon>
        <taxon>Spizellomycetales</taxon>
        <taxon>Powellomycetaceae</taxon>
        <taxon>Geranomyces</taxon>
    </lineage>
</organism>
<evidence type="ECO:0000313" key="3">
    <source>
        <dbReference type="Proteomes" id="UP001212152"/>
    </source>
</evidence>
<keyword evidence="1" id="KW-0732">Signal</keyword>
<feature type="chain" id="PRO_5041935793" evidence="1">
    <location>
        <begin position="18"/>
        <end position="166"/>
    </location>
</feature>
<accession>A0AAD5TCV5</accession>
<dbReference type="EMBL" id="JADGJQ010000088">
    <property type="protein sequence ID" value="KAJ3171316.1"/>
    <property type="molecule type" value="Genomic_DNA"/>
</dbReference>
<evidence type="ECO:0000313" key="2">
    <source>
        <dbReference type="EMBL" id="KAJ3171316.1"/>
    </source>
</evidence>
<proteinExistence type="predicted"/>
<gene>
    <name evidence="2" type="ORF">HDU87_008423</name>
</gene>
<name>A0AAD5TCV5_9FUNG</name>
<protein>
    <submittedName>
        <fullName evidence="2">Uncharacterized protein</fullName>
    </submittedName>
</protein>
<feature type="signal peptide" evidence="1">
    <location>
        <begin position="1"/>
        <end position="17"/>
    </location>
</feature>
<evidence type="ECO:0000256" key="1">
    <source>
        <dbReference type="SAM" id="SignalP"/>
    </source>
</evidence>
<dbReference type="AlphaFoldDB" id="A0AAD5TCV5"/>
<comment type="caution">
    <text evidence="2">The sequence shown here is derived from an EMBL/GenBank/DDBJ whole genome shotgun (WGS) entry which is preliminary data.</text>
</comment>